<evidence type="ECO:0000256" key="1">
    <source>
        <dbReference type="ARBA" id="ARBA00006499"/>
    </source>
</evidence>
<keyword evidence="2" id="KW-0378">Hydrolase</keyword>
<dbReference type="InterPro" id="IPR003140">
    <property type="entry name" value="PLipase/COase/thioEstase"/>
</dbReference>
<dbReference type="Proteomes" id="UP001165065">
    <property type="component" value="Unassembled WGS sequence"/>
</dbReference>
<gene>
    <name evidence="4" type="ORF">TrCOL_g3243</name>
</gene>
<proteinExistence type="inferred from homology"/>
<name>A0A9W7LB39_9STRA</name>
<reference evidence="5" key="1">
    <citation type="journal article" date="2023" name="Commun. Biol.">
        <title>Genome analysis of Parmales, the sister group of diatoms, reveals the evolutionary specialization of diatoms from phago-mixotrophs to photoautotrophs.</title>
        <authorList>
            <person name="Ban H."/>
            <person name="Sato S."/>
            <person name="Yoshikawa S."/>
            <person name="Yamada K."/>
            <person name="Nakamura Y."/>
            <person name="Ichinomiya M."/>
            <person name="Sato N."/>
            <person name="Blanc-Mathieu R."/>
            <person name="Endo H."/>
            <person name="Kuwata A."/>
            <person name="Ogata H."/>
        </authorList>
    </citation>
    <scope>NUCLEOTIDE SEQUENCE [LARGE SCALE GENOMIC DNA]</scope>
</reference>
<dbReference type="PANTHER" id="PTHR10655">
    <property type="entry name" value="LYSOPHOSPHOLIPASE-RELATED"/>
    <property type="match status" value="1"/>
</dbReference>
<dbReference type="InterPro" id="IPR050565">
    <property type="entry name" value="LYPA1-2/EST-like"/>
</dbReference>
<evidence type="ECO:0000313" key="4">
    <source>
        <dbReference type="EMBL" id="GMI42924.1"/>
    </source>
</evidence>
<evidence type="ECO:0000313" key="5">
    <source>
        <dbReference type="Proteomes" id="UP001165065"/>
    </source>
</evidence>
<accession>A0A9W7LB39</accession>
<organism evidence="4 5">
    <name type="scientific">Triparma columacea</name>
    <dbReference type="NCBI Taxonomy" id="722753"/>
    <lineage>
        <taxon>Eukaryota</taxon>
        <taxon>Sar</taxon>
        <taxon>Stramenopiles</taxon>
        <taxon>Ochrophyta</taxon>
        <taxon>Bolidophyceae</taxon>
        <taxon>Parmales</taxon>
        <taxon>Triparmaceae</taxon>
        <taxon>Triparma</taxon>
    </lineage>
</organism>
<dbReference type="AlphaFoldDB" id="A0A9W7LB39"/>
<feature type="domain" description="Phospholipase/carboxylesterase/thioesterase" evidence="3">
    <location>
        <begin position="17"/>
        <end position="153"/>
    </location>
</feature>
<dbReference type="Pfam" id="PF02230">
    <property type="entry name" value="Abhydrolase_2"/>
    <property type="match status" value="1"/>
</dbReference>
<dbReference type="InterPro" id="IPR029058">
    <property type="entry name" value="AB_hydrolase_fold"/>
</dbReference>
<dbReference type="PANTHER" id="PTHR10655:SF17">
    <property type="entry name" value="LYSOPHOSPHOLIPASE-LIKE PROTEIN 1"/>
    <property type="match status" value="1"/>
</dbReference>
<evidence type="ECO:0000259" key="3">
    <source>
        <dbReference type="Pfam" id="PF02230"/>
    </source>
</evidence>
<dbReference type="EMBL" id="BRYA01000185">
    <property type="protein sequence ID" value="GMI42924.1"/>
    <property type="molecule type" value="Genomic_DNA"/>
</dbReference>
<dbReference type="Gene3D" id="3.40.50.1820">
    <property type="entry name" value="alpha/beta hydrolase"/>
    <property type="match status" value="1"/>
</dbReference>
<evidence type="ECO:0000256" key="2">
    <source>
        <dbReference type="ARBA" id="ARBA00022801"/>
    </source>
</evidence>
<comment type="caution">
    <text evidence="4">The sequence shown here is derived from an EMBL/GenBank/DDBJ whole genome shotgun (WGS) entry which is preliminary data.</text>
</comment>
<dbReference type="GO" id="GO:0016787">
    <property type="term" value="F:hydrolase activity"/>
    <property type="evidence" value="ECO:0007669"/>
    <property type="project" value="UniProtKB-KW"/>
</dbReference>
<protein>
    <recommendedName>
        <fullName evidence="3">Phospholipase/carboxylesterase/thioesterase domain-containing protein</fullName>
    </recommendedName>
</protein>
<keyword evidence="5" id="KW-1185">Reference proteome</keyword>
<comment type="similarity">
    <text evidence="1">Belongs to the AB hydrolase superfamily. AB hydrolase 2 family.</text>
</comment>
<dbReference type="SUPFAM" id="SSF53474">
    <property type="entry name" value="alpha/beta-Hydrolases"/>
    <property type="match status" value="1"/>
</dbReference>
<dbReference type="OrthoDB" id="2418081at2759"/>
<sequence length="167" mass="17926">MGWFQIGSYPVGEEEGCEPDGLKEAEVYVKKFLEDVQNSTGIPSSRIVLGGFSQGGALAMHVGLNYEGSLGGVLSVSGWWIKRDGGFEVKGGEKKRFLATAGTMDKIVGFGLAKKSERAMAELGVEGGWKFFQRKSHGCKKVEVEAVRKWISSLSLGESMGGEDGGR</sequence>